<name>A0ABS5AMF6_9PSEU</name>
<comment type="caution">
    <text evidence="1">The sequence shown here is derived from an EMBL/GenBank/DDBJ whole genome shotgun (WGS) entry which is preliminary data.</text>
</comment>
<evidence type="ECO:0000313" key="2">
    <source>
        <dbReference type="Proteomes" id="UP001519363"/>
    </source>
</evidence>
<gene>
    <name evidence="1" type="ORF">JOF53_006610</name>
</gene>
<proteinExistence type="predicted"/>
<reference evidence="1 2" key="1">
    <citation type="submission" date="2021-03" db="EMBL/GenBank/DDBJ databases">
        <title>Sequencing the genomes of 1000 actinobacteria strains.</title>
        <authorList>
            <person name="Klenk H.-P."/>
        </authorList>
    </citation>
    <scope>NUCLEOTIDE SEQUENCE [LARGE SCALE GENOMIC DNA]</scope>
    <source>
        <strain evidence="1 2">DSM 44580</strain>
    </source>
</reference>
<protein>
    <submittedName>
        <fullName evidence="1">Uncharacterized protein</fullName>
    </submittedName>
</protein>
<dbReference type="EMBL" id="JAGIOO010000001">
    <property type="protein sequence ID" value="MBP2477738.1"/>
    <property type="molecule type" value="Genomic_DNA"/>
</dbReference>
<keyword evidence="2" id="KW-1185">Reference proteome</keyword>
<accession>A0ABS5AMF6</accession>
<dbReference type="Proteomes" id="UP001519363">
    <property type="component" value="Unassembled WGS sequence"/>
</dbReference>
<evidence type="ECO:0000313" key="1">
    <source>
        <dbReference type="EMBL" id="MBP2477738.1"/>
    </source>
</evidence>
<organism evidence="1 2">
    <name type="scientific">Crossiella equi</name>
    <dbReference type="NCBI Taxonomy" id="130796"/>
    <lineage>
        <taxon>Bacteria</taxon>
        <taxon>Bacillati</taxon>
        <taxon>Actinomycetota</taxon>
        <taxon>Actinomycetes</taxon>
        <taxon>Pseudonocardiales</taxon>
        <taxon>Pseudonocardiaceae</taxon>
        <taxon>Crossiella</taxon>
    </lineage>
</organism>
<sequence>MSNRKFTGELGRVEASPSLEAEGPPVLAVFRVAVGMRVVDYLAGVRAVLSAAIRTMGEIDAGTDDLPEDLIPDWFAEVTRGSVVASRGGPSSLGVQQYVARRGEEPWELQDWLFCFDPKLRGWAWWDATEISDESVALWVDSSGEPVFPCEELRWLAYACGAQNVEGPSLASISDWQELRQGLR</sequence>
<dbReference type="RefSeq" id="WP_209707472.1">
    <property type="nucleotide sequence ID" value="NZ_JAGIOO010000001.1"/>
</dbReference>